<proteinExistence type="predicted"/>
<feature type="region of interest" description="Disordered" evidence="1">
    <location>
        <begin position="223"/>
        <end position="255"/>
    </location>
</feature>
<dbReference type="Pfam" id="PF25038">
    <property type="entry name" value="Csf1_C"/>
    <property type="match status" value="1"/>
</dbReference>
<dbReference type="Pfam" id="PF21678">
    <property type="entry name" value="Csf1_N"/>
    <property type="match status" value="2"/>
</dbReference>
<dbReference type="InterPro" id="IPR056779">
    <property type="entry name" value="Csf1_C"/>
</dbReference>
<dbReference type="InParanoid" id="A0A0D1Y1K5"/>
<dbReference type="GeneID" id="27308833"/>
<evidence type="ECO:0000256" key="2">
    <source>
        <dbReference type="SAM" id="Phobius"/>
    </source>
</evidence>
<dbReference type="InterPro" id="IPR048636">
    <property type="entry name" value="Csf1_N"/>
</dbReference>
<keyword evidence="6" id="KW-1185">Reference proteome</keyword>
<keyword evidence="2" id="KW-0472">Membrane</keyword>
<dbReference type="STRING" id="253628.A0A0D1Y1K5"/>
<feature type="compositionally biased region" description="Basic and acidic residues" evidence="1">
    <location>
        <begin position="225"/>
        <end position="240"/>
    </location>
</feature>
<evidence type="ECO:0000259" key="4">
    <source>
        <dbReference type="Pfam" id="PF25038"/>
    </source>
</evidence>
<dbReference type="InterPro" id="IPR029636">
    <property type="entry name" value="Csf1"/>
</dbReference>
<evidence type="ECO:0000313" key="6">
    <source>
        <dbReference type="Proteomes" id="UP000053259"/>
    </source>
</evidence>
<dbReference type="HOGENOM" id="CLU_000126_1_0_1"/>
<feature type="compositionally biased region" description="Low complexity" evidence="1">
    <location>
        <begin position="1210"/>
        <end position="1229"/>
    </location>
</feature>
<keyword evidence="2" id="KW-1133">Transmembrane helix</keyword>
<dbReference type="PANTHER" id="PTHR32085:SF3">
    <property type="entry name" value="PROTEIN CSF1"/>
    <property type="match status" value="1"/>
</dbReference>
<dbReference type="VEuPathDB" id="FungiDB:PV09_00860"/>
<feature type="compositionally biased region" description="Polar residues" evidence="1">
    <location>
        <begin position="1239"/>
        <end position="1252"/>
    </location>
</feature>
<dbReference type="FunCoup" id="A0A0D1Y1K5">
    <property type="interactions" value="65"/>
</dbReference>
<evidence type="ECO:0008006" key="7">
    <source>
        <dbReference type="Google" id="ProtNLM"/>
    </source>
</evidence>
<gene>
    <name evidence="5" type="ORF">PV09_00860</name>
</gene>
<feature type="region of interest" description="Disordered" evidence="1">
    <location>
        <begin position="1189"/>
        <end position="1279"/>
    </location>
</feature>
<keyword evidence="2" id="KW-0812">Transmembrane</keyword>
<dbReference type="Proteomes" id="UP000053259">
    <property type="component" value="Unassembled WGS sequence"/>
</dbReference>
<sequence length="3243" mass="359992">MADNNLVSQPLTEVRDLNWVLLVELLVSGIVAVFFFGYFDRLFATLVSYAIRAYTWRNFHAYIDIQALQISLLGGRIFFKELRYHAHNETIVVHSGYITWKYWYRKVRDAEVFSESLPNKSSTTSSSSRSRTPSPNRTESGGVKKHKTALPCRIQIKVEGVQAFLYNRSPVYDAIVKTFAEASNADDKGPAFDAMGLGKSTSSETSTSATGVFERLGHRFNQWHSPEKAKETGSQDKDGEQCIASRSEGGQKPPKLPTFLQLFPIRVRCKIAAAVLGNDNTKAIITARIDNADGTFDAGHAGPLDVYKLLFNFEFENTVIKMRPNHDFKEPQLTMAAGLKNEAMFEDSSKSEERPRQSKVAYRRAAILGRFFGAGSSSQSVRATSVGRDTRNGHHLQAPYAFPGQERWQGLTRYLDDDIVNEHDEWDPIEYALYSTIAEVPKIGMLFYWDIPGLVPTDQEMLDTRDENLGDINGSTPPAYGMDLHVFGGTIHYGPWADRQRIQFQNIFFPPTFANAIPARNLLPGEARVSTVFKLRLIVEENTTLRMPVREPSKDWKWKGKAASFINKTDTEAQGPKGKWKGKRKSFWRTKDKGTAGPNMRPFAWLDLTVKANTTVNYTADMLARPSGYKAKVHVEVSGLEIQTSVNHGLLWRSGCTRIDADLSVPLGWNALREWTFNITNDDLELFILRDHLFLMIDIISDWSSGPLAEYYTFIPYKYLLNICFRNFRLYLNTNTSNIIDEPADFDKNQFVVLCGATLQADVIIPLDKFRPERNEIFFDVLAKDLGLQLCLSPGNTVAAFLGQKKVALLDRVTLKGTHAAWSETSTNLTDRLTFDIHGEGLDLYLFGYVVDRLVTLKENYFGDDLHFKTLEEFQEMSRGKDPAAESDAKAQQSNRSNDLDVILMISAEKIRGYIPSNLYGADESVIIDCPFASADLRLNNYYMDLQVDFSPLSVSHIGIEGGSTNPVKTTSETEVFVASTSLVGHRTFGLPPKEPDYLCLWDVNVGAITGECTDKFVNLLTRAGACFASTLDDNENATALVEPIVVHDIQFLKLRTQDIKVWLHVGSDALLISTGHVVVDMNDWAGLFSKRVKILIPDLVVALVEAKSGSRHRLGADENKPIQTHAHMRTTICFSVLVRKLQFSEEMRKQQEHLLESDSRTHRTPFLIRTPQSTSVLSLMRNHYEQPASIYPPVPEPLTHETRSASNVSSPAASFSRLSSSSSFSSTSKPDRPKSRLSRQISQASLAQSLRKTGVRSQRDDHSLGAENTASEGGNNYGKATMVNDKYGAKRGLSTSSVAFSSSLAAPRFALQGIVPDASDLPSPDDVPQMRHDSSLPAFNDVVNREIDEEITHTSIIINAEPGIQFYFKPEAISAVAALLDLVLPKSPDELLDALQMQVVSQLLNLEKRKKGAGESLELAARVPFVSVRFLNTFHGANVGPAEGIDQYEFEVKSLALTLKNLTQPASRRDIVKDSVLVHCAINSVTFHIKEAAKGRQSQERCFYARLEDLLLWLSTAEKNSVHISFRSFDVEASSKQIELLAGVVQRASLLISDSTEKLTALWQNYKDRQRYLAYSLTMSGNSVSDPPFLNRTGIALRVAPHHIRNHDSWKIISRLRYIWQNMSAVEKQSLATECKEGCALYPANAEAVVTKNWDEWRTWDLAHVKRSHIMHILYGSVTEDSSIPSKESSATELQIRGRAIRVTVDPGSDETQFAIHALAINLDLSPPLSPSGLMLIQTPVDVPIEDVLMHASAKSITLGVNWEIINLVELALKFAQQDLEHIMLRQAKSDALMGNTIQKKIWRSFQVVISVGNIGLSVDTPNLNALVASKDFSLSIVGTDKSSSSNGSYVNALFHAAQSYIDLRSHQHHLAHLGAEAPNLLISHDTKGITSHEPDDLRFAGTTSNVVVETKEELLGIIETIDMVVRHEVALGIQKFSRFMPGSSPTTSTTKMNTSSGTLPKITMALIMDSYRFDVALFPTLKFSMYGKLGRISVSPQFRDVKSLDINVDLGERSHDLISRDALGTHVISVLNMPPLNGKIKLRRTPERLDIVVSMIIETIVFEAHAVHGLLSILSEDEVTSTFKALVADAQTLKQDIDAVLSQSKPPQTSIARSPALTDTVTYNAVVTLAGIQIKADAPGKLMDSGTAKLLIAFNGLHLTVFNTAPDRGEFLVLPEIHARMKEFVVDLLITDSRGTRRSGNLSLAAAVHCTLRKSRKGQIKRNYRAQVNSVHVNIYAETASAVVDVLNHLQDRLKDVDLSKEKKYLRRLRQPNRRPSSHLKESMYSDLSMTSTGLLDSYISVSLNDIQVVWIVGGSVTAFPKYKPEDLVLSIRLIDLSTKSENSSSLKIQDFQIQMVPSGGDRIRRSLNSALMPQVIFNVAYASTDEERKLAFQAAGESVDIVLDSKFMLPANMLQRSIELAIDKFRDVSMSWQMTPTASGAQRKKLLGDKRLSSLLVDADFAGAVLRLKGRGRAQNAAFASSMPEAEYEKNRGRYGQFIGDDNSTGTKIETPGLAIRVQYKDNGLESSLNGEIKVSGSSNTLVPTVVPLILEISDSIKTIVAMNESAPQRPTTPSASTTLIDENLLTADPNELLGGTSINLGVRICRQEFSLSCQPIARVAASAHIDDIYITANNVKSTEHDHFIAVSARFDNLQASIQHIYSRESTFNFAIQSIALSVMNSKHLSGKAGLCAVVKVFPMRTQINARQLQDFLLFREIWLPPEIRSSSAPPASPPTVDSQDYFVARYQQVTNTAAFPWTATLQIAEMKVEIDMGQSIGKASLFIDNLWASSRKDSNWEQNLIIGIGQVGMECTGRTSGFVDLSNLKVRTMIAWPKQVPGHRRTPMIQAAVGFERLRVKAAFDYQAFGIADISSFDFLMYNVRPDDPREKDRLVAMLEGDKIHVFCTATTAAQSVALFQAFEKLKQDTESAYANSLKDIERFLRRHSTTVQTQVGTKVPPQARVKKEKGDAADTPINLYTDVVVTIRSIQVGAFPSAFYDSQIFLIEASDVQARFAAMVDRGKVRTGLGMTLGQLQVALTAVQQPTGPRTLQEITVDDVVTTAVQSRGGTILRVPKVIATMETWQSPGQMTIEYIFKSRFEGKVDVGWNVGRISFIRGMYNNHARNLASRLGKPLPESAVKIRTEQIPSEEDKANAEAGREPEKITAVVNVPISKYNYIPLEPPIIETPQLRDMGEATPPLEWIGLHRDRLPNVTHQIVIVGLMGIAREVEDAYGRILGNS</sequence>
<feature type="domain" description="Csf1 N-terminal" evidence="3">
    <location>
        <begin position="34"/>
        <end position="558"/>
    </location>
</feature>
<feature type="domain" description="Csf1 N-terminal" evidence="3">
    <location>
        <begin position="598"/>
        <end position="881"/>
    </location>
</feature>
<evidence type="ECO:0000313" key="5">
    <source>
        <dbReference type="EMBL" id="KIW08946.1"/>
    </source>
</evidence>
<dbReference type="EMBL" id="KN847530">
    <property type="protein sequence ID" value="KIW08946.1"/>
    <property type="molecule type" value="Genomic_DNA"/>
</dbReference>
<protein>
    <recommendedName>
        <fullName evidence="7">Elongation factor 2</fullName>
    </recommendedName>
</protein>
<organism evidence="5 6">
    <name type="scientific">Verruconis gallopava</name>
    <dbReference type="NCBI Taxonomy" id="253628"/>
    <lineage>
        <taxon>Eukaryota</taxon>
        <taxon>Fungi</taxon>
        <taxon>Dikarya</taxon>
        <taxon>Ascomycota</taxon>
        <taxon>Pezizomycotina</taxon>
        <taxon>Dothideomycetes</taxon>
        <taxon>Pleosporomycetidae</taxon>
        <taxon>Venturiales</taxon>
        <taxon>Sympoventuriaceae</taxon>
        <taxon>Verruconis</taxon>
    </lineage>
</organism>
<dbReference type="PANTHER" id="PTHR32085">
    <property type="entry name" value="PROTEIN CSF1"/>
    <property type="match status" value="1"/>
</dbReference>
<dbReference type="GO" id="GO:0006113">
    <property type="term" value="P:fermentation"/>
    <property type="evidence" value="ECO:0007669"/>
    <property type="project" value="InterPro"/>
</dbReference>
<feature type="transmembrane region" description="Helical" evidence="2">
    <location>
        <begin position="20"/>
        <end position="39"/>
    </location>
</feature>
<accession>A0A0D1Y1K5</accession>
<feature type="compositionally biased region" description="Low complexity" evidence="1">
    <location>
        <begin position="117"/>
        <end position="140"/>
    </location>
</feature>
<dbReference type="OrthoDB" id="10051416at2759"/>
<evidence type="ECO:0000259" key="3">
    <source>
        <dbReference type="Pfam" id="PF21678"/>
    </source>
</evidence>
<evidence type="ECO:0000256" key="1">
    <source>
        <dbReference type="SAM" id="MobiDB-lite"/>
    </source>
</evidence>
<name>A0A0D1Y1K5_9PEZI</name>
<feature type="domain" description="Csf1 C-terminal region" evidence="4">
    <location>
        <begin position="2507"/>
        <end position="3242"/>
    </location>
</feature>
<reference evidence="5 6" key="1">
    <citation type="submission" date="2015-01" db="EMBL/GenBank/DDBJ databases">
        <title>The Genome Sequence of Ochroconis gallopava CBS43764.</title>
        <authorList>
            <consortium name="The Broad Institute Genomics Platform"/>
            <person name="Cuomo C."/>
            <person name="de Hoog S."/>
            <person name="Gorbushina A."/>
            <person name="Stielow B."/>
            <person name="Teixiera M."/>
            <person name="Abouelleil A."/>
            <person name="Chapman S.B."/>
            <person name="Priest M."/>
            <person name="Young S.K."/>
            <person name="Wortman J."/>
            <person name="Nusbaum C."/>
            <person name="Birren B."/>
        </authorList>
    </citation>
    <scope>NUCLEOTIDE SEQUENCE [LARGE SCALE GENOMIC DNA]</scope>
    <source>
        <strain evidence="5 6">CBS 43764</strain>
    </source>
</reference>
<dbReference type="RefSeq" id="XP_016218815.1">
    <property type="nucleotide sequence ID" value="XM_016353662.1"/>
</dbReference>
<dbReference type="GO" id="GO:0016020">
    <property type="term" value="C:membrane"/>
    <property type="evidence" value="ECO:0007669"/>
    <property type="project" value="InterPro"/>
</dbReference>
<feature type="region of interest" description="Disordered" evidence="1">
    <location>
        <begin position="117"/>
        <end position="146"/>
    </location>
</feature>